<dbReference type="InterPro" id="IPR002831">
    <property type="entry name" value="Tscrpt_reg_TrmB_N"/>
</dbReference>
<reference evidence="2 3" key="1">
    <citation type="submission" date="2024-03" db="EMBL/GenBank/DDBJ databases">
        <title>Novel Streptomyces species of biotechnological and ecological value are a feature of Machair soil.</title>
        <authorList>
            <person name="Prole J.R."/>
            <person name="Goodfellow M."/>
            <person name="Allenby N."/>
            <person name="Ward A.C."/>
        </authorList>
    </citation>
    <scope>NUCLEOTIDE SEQUENCE [LARGE SCALE GENOMIC DNA]</scope>
    <source>
        <strain evidence="2 3">MS1.HAVA.3</strain>
    </source>
</reference>
<dbReference type="PANTHER" id="PTHR34293:SF1">
    <property type="entry name" value="HTH-TYPE TRANSCRIPTIONAL REGULATOR TRMBL2"/>
    <property type="match status" value="1"/>
</dbReference>
<dbReference type="InterPro" id="IPR051797">
    <property type="entry name" value="TrmB-like"/>
</dbReference>
<organism evidence="2 3">
    <name type="scientific">Streptomyces caledonius</name>
    <dbReference type="NCBI Taxonomy" id="3134107"/>
    <lineage>
        <taxon>Bacteria</taxon>
        <taxon>Bacillati</taxon>
        <taxon>Actinomycetota</taxon>
        <taxon>Actinomycetes</taxon>
        <taxon>Kitasatosporales</taxon>
        <taxon>Streptomycetaceae</taxon>
        <taxon>Streptomyces</taxon>
    </lineage>
</organism>
<protein>
    <submittedName>
        <fullName evidence="2">Helix-turn-helix domain-containing protein</fullName>
    </submittedName>
</protein>
<dbReference type="PANTHER" id="PTHR34293">
    <property type="entry name" value="HTH-TYPE TRANSCRIPTIONAL REGULATOR TRMBL2"/>
    <property type="match status" value="1"/>
</dbReference>
<dbReference type="Pfam" id="PF01978">
    <property type="entry name" value="TrmB"/>
    <property type="match status" value="1"/>
</dbReference>
<gene>
    <name evidence="2" type="ORF">WKI68_06935</name>
</gene>
<keyword evidence="3" id="KW-1185">Reference proteome</keyword>
<dbReference type="SMART" id="SM00421">
    <property type="entry name" value="HTH_LUXR"/>
    <property type="match status" value="1"/>
</dbReference>
<evidence type="ECO:0000259" key="1">
    <source>
        <dbReference type="SMART" id="SM00421"/>
    </source>
</evidence>
<name>A0ABU8U071_9ACTN</name>
<accession>A0ABU8U071</accession>
<comment type="caution">
    <text evidence="2">The sequence shown here is derived from an EMBL/GenBank/DDBJ whole genome shotgun (WGS) entry which is preliminary data.</text>
</comment>
<dbReference type="SUPFAM" id="SSF46894">
    <property type="entry name" value="C-terminal effector domain of the bipartite response regulators"/>
    <property type="match status" value="1"/>
</dbReference>
<dbReference type="InterPro" id="IPR016032">
    <property type="entry name" value="Sig_transdc_resp-reg_C-effctor"/>
</dbReference>
<dbReference type="Proteomes" id="UP001382904">
    <property type="component" value="Unassembled WGS sequence"/>
</dbReference>
<dbReference type="InterPro" id="IPR036388">
    <property type="entry name" value="WH-like_DNA-bd_sf"/>
</dbReference>
<evidence type="ECO:0000313" key="3">
    <source>
        <dbReference type="Proteomes" id="UP001382904"/>
    </source>
</evidence>
<dbReference type="SUPFAM" id="SSF46785">
    <property type="entry name" value="Winged helix' DNA-binding domain"/>
    <property type="match status" value="1"/>
</dbReference>
<feature type="domain" description="HTH luxR-type" evidence="1">
    <location>
        <begin position="311"/>
        <end position="368"/>
    </location>
</feature>
<sequence length="379" mass="40677">MNRTVGPRGGDSPGPFLSHLLPSGTIQGLPPWRILSPLRQAEESRSPMLHVLGLEPDDERVYRALLGRPDSTAIALSDQVVLPHDHVDQALSRLVAWGLVTRSADERFTAAPPAMALGALISQRRDGLRMAEHALVTFAEEHRAAMTGNSINDLIEVVTGIDAIRHRFLQVQQAARTQVRSFITAPFVALPPDENTAEPVAIGRGVQFRAVLDRAVLAEPGIIDDAVDSLGKGVQLRVADQLPMKLVLADADLGLVPLAVTPDGEPGAVLLHRSGLLDALDALFETVWRTAHPLALSVTGGESEAAVEVGPQGPTELDRRILALLLAGLTDLTAAAQLGLSARTLHRRLRHLMDTAGVRSRMQLGAYAVRNGWAEPPRT</sequence>
<dbReference type="InterPro" id="IPR000792">
    <property type="entry name" value="Tscrpt_reg_LuxR_C"/>
</dbReference>
<evidence type="ECO:0000313" key="2">
    <source>
        <dbReference type="EMBL" id="MEJ8641278.1"/>
    </source>
</evidence>
<dbReference type="InterPro" id="IPR036390">
    <property type="entry name" value="WH_DNA-bd_sf"/>
</dbReference>
<proteinExistence type="predicted"/>
<dbReference type="EMBL" id="JBBKAM010000002">
    <property type="protein sequence ID" value="MEJ8641278.1"/>
    <property type="molecule type" value="Genomic_DNA"/>
</dbReference>
<dbReference type="Gene3D" id="1.10.10.10">
    <property type="entry name" value="Winged helix-like DNA-binding domain superfamily/Winged helix DNA-binding domain"/>
    <property type="match status" value="2"/>
</dbReference>